<dbReference type="GeneID" id="86952427"/>
<gene>
    <name evidence="1" type="ORF">Scinn_35980</name>
</gene>
<name>A0ABQ3NMY9_STRVG</name>
<evidence type="ECO:0000313" key="1">
    <source>
        <dbReference type="EMBL" id="GHI14135.1"/>
    </source>
</evidence>
<sequence>MSFNDVYRDLLLDEGMDKASQARTALFDAFTNAVTTERGCGKTKS</sequence>
<protein>
    <recommendedName>
        <fullName evidence="3">Transposase</fullName>
    </recommendedName>
</protein>
<accession>A0ABQ3NMY9</accession>
<dbReference type="Proteomes" id="UP000660554">
    <property type="component" value="Unassembled WGS sequence"/>
</dbReference>
<comment type="caution">
    <text evidence="1">The sequence shown here is derived from an EMBL/GenBank/DDBJ whole genome shotgun (WGS) entry which is preliminary data.</text>
</comment>
<dbReference type="RefSeq" id="WP_191870051.1">
    <property type="nucleotide sequence ID" value="NZ_BMRU01000056.1"/>
</dbReference>
<keyword evidence="2" id="KW-1185">Reference proteome</keyword>
<proteinExistence type="predicted"/>
<evidence type="ECO:0008006" key="3">
    <source>
        <dbReference type="Google" id="ProtNLM"/>
    </source>
</evidence>
<organism evidence="1 2">
    <name type="scientific">Streptomyces virginiae</name>
    <name type="common">Streptomyces cinnamonensis</name>
    <dbReference type="NCBI Taxonomy" id="1961"/>
    <lineage>
        <taxon>Bacteria</taxon>
        <taxon>Bacillati</taxon>
        <taxon>Actinomycetota</taxon>
        <taxon>Actinomycetes</taxon>
        <taxon>Kitasatosporales</taxon>
        <taxon>Streptomycetaceae</taxon>
        <taxon>Streptomyces</taxon>
    </lineage>
</organism>
<dbReference type="EMBL" id="BNDV01000008">
    <property type="protein sequence ID" value="GHI14135.1"/>
    <property type="molecule type" value="Genomic_DNA"/>
</dbReference>
<reference evidence="2" key="1">
    <citation type="submission" date="2020-09" db="EMBL/GenBank/DDBJ databases">
        <title>Whole genome shotgun sequence of Streptomyces cinnamonensis NBRC 15873.</title>
        <authorList>
            <person name="Komaki H."/>
            <person name="Tamura T."/>
        </authorList>
    </citation>
    <scope>NUCLEOTIDE SEQUENCE [LARGE SCALE GENOMIC DNA]</scope>
    <source>
        <strain evidence="2">NBRC 15873</strain>
    </source>
</reference>
<evidence type="ECO:0000313" key="2">
    <source>
        <dbReference type="Proteomes" id="UP000660554"/>
    </source>
</evidence>